<dbReference type="InterPro" id="IPR016181">
    <property type="entry name" value="Acyl_CoA_acyltransferase"/>
</dbReference>
<evidence type="ECO:0000313" key="3">
    <source>
        <dbReference type="Proteomes" id="UP001589862"/>
    </source>
</evidence>
<dbReference type="Gene3D" id="1.10.3420.10">
    <property type="entry name" value="putative ntp pyrophosphohydrolase like domain"/>
    <property type="match status" value="1"/>
</dbReference>
<dbReference type="InterPro" id="IPR033653">
    <property type="entry name" value="NTP-PPase_DR2231-like"/>
</dbReference>
<dbReference type="RefSeq" id="WP_377457360.1">
    <property type="nucleotide sequence ID" value="NZ_JBHLUB010000001.1"/>
</dbReference>
<dbReference type="PROSITE" id="PS51186">
    <property type="entry name" value="GNAT"/>
    <property type="match status" value="1"/>
</dbReference>
<dbReference type="Pfam" id="PF13302">
    <property type="entry name" value="Acetyltransf_3"/>
    <property type="match status" value="1"/>
</dbReference>
<dbReference type="InterPro" id="IPR021130">
    <property type="entry name" value="PRib-ATP_PPHydrolase-like"/>
</dbReference>
<dbReference type="Pfam" id="PF01503">
    <property type="entry name" value="PRA-PH"/>
    <property type="match status" value="1"/>
</dbReference>
<dbReference type="InterPro" id="IPR023292">
    <property type="entry name" value="NTP_PyroPHydrolase-like_dom_sf"/>
</dbReference>
<dbReference type="EC" id="2.3.1.-" evidence="2"/>
<dbReference type="Proteomes" id="UP001589862">
    <property type="component" value="Unassembled WGS sequence"/>
</dbReference>
<sequence>MHDLSRLVTDQLVRSFPQDSDIDEIYRACQDPLIQAFTQCPSPYSRDDAAWFVRDFSSELRAAGTAVWVIRTSSGEFVGVIDFHNKEGRSAEMGYWLAPDQRGKGYLKQAGQAASKAAHEHLDLDFVYARIEENNIASLRAAQAMGFTVHALLPGSIYLKGTHRDAYYCTKWLTSDVPESATIADPLEQVRQFHTVFGLPIKTDGADASVPHTQTRWQLIAEELCELLEAIHGATAVAPIRAALAQLADRPFQSETVDTLAAADAVADCLYVLYGMALETDMPIRQIMAEVHRANMSKLGADGSPVMRADGKVLKGPDYRAPNLRSILYPGS</sequence>
<dbReference type="Gene3D" id="3.40.630.30">
    <property type="match status" value="1"/>
</dbReference>
<dbReference type="InterPro" id="IPR000182">
    <property type="entry name" value="GNAT_dom"/>
</dbReference>
<dbReference type="EMBL" id="JBHLUB010000001">
    <property type="protein sequence ID" value="MFC0580932.1"/>
    <property type="molecule type" value="Genomic_DNA"/>
</dbReference>
<accession>A0ABV6P726</accession>
<dbReference type="PANTHER" id="PTHR43792">
    <property type="entry name" value="GNAT FAMILY, PUTATIVE (AFU_ORTHOLOGUE AFUA_3G00765)-RELATED-RELATED"/>
    <property type="match status" value="1"/>
</dbReference>
<name>A0ABV6P726_9MICC</name>
<dbReference type="GO" id="GO:0016746">
    <property type="term" value="F:acyltransferase activity"/>
    <property type="evidence" value="ECO:0007669"/>
    <property type="project" value="UniProtKB-KW"/>
</dbReference>
<proteinExistence type="predicted"/>
<keyword evidence="3" id="KW-1185">Reference proteome</keyword>
<keyword evidence="2" id="KW-0808">Transferase</keyword>
<protein>
    <submittedName>
        <fullName evidence="2">GNAT family N-acetyltransferase</fullName>
        <ecNumber evidence="2">2.3.1.-</ecNumber>
    </submittedName>
</protein>
<dbReference type="CDD" id="cd11530">
    <property type="entry name" value="NTP-PPase_DR2231_like"/>
    <property type="match status" value="1"/>
</dbReference>
<comment type="caution">
    <text evidence="2">The sequence shown here is derived from an EMBL/GenBank/DDBJ whole genome shotgun (WGS) entry which is preliminary data.</text>
</comment>
<dbReference type="InterPro" id="IPR051531">
    <property type="entry name" value="N-acetyltransferase"/>
</dbReference>
<evidence type="ECO:0000313" key="2">
    <source>
        <dbReference type="EMBL" id="MFC0580932.1"/>
    </source>
</evidence>
<feature type="domain" description="N-acetyltransferase" evidence="1">
    <location>
        <begin position="11"/>
        <end position="174"/>
    </location>
</feature>
<keyword evidence="2" id="KW-0012">Acyltransferase</keyword>
<gene>
    <name evidence="2" type="ORF">ACFFFR_00830</name>
</gene>
<organism evidence="2 3">
    <name type="scientific">Micrococcoides hystricis</name>
    <dbReference type="NCBI Taxonomy" id="1572761"/>
    <lineage>
        <taxon>Bacteria</taxon>
        <taxon>Bacillati</taxon>
        <taxon>Actinomycetota</taxon>
        <taxon>Actinomycetes</taxon>
        <taxon>Micrococcales</taxon>
        <taxon>Micrococcaceae</taxon>
        <taxon>Micrococcoides</taxon>
    </lineage>
</organism>
<reference evidence="2 3" key="1">
    <citation type="submission" date="2024-09" db="EMBL/GenBank/DDBJ databases">
        <authorList>
            <person name="Sun Q."/>
            <person name="Mori K."/>
        </authorList>
    </citation>
    <scope>NUCLEOTIDE SEQUENCE [LARGE SCALE GENOMIC DNA]</scope>
    <source>
        <strain evidence="2 3">NCAIM B.02604</strain>
    </source>
</reference>
<dbReference type="SUPFAM" id="SSF55729">
    <property type="entry name" value="Acyl-CoA N-acyltransferases (Nat)"/>
    <property type="match status" value="1"/>
</dbReference>
<evidence type="ECO:0000259" key="1">
    <source>
        <dbReference type="PROSITE" id="PS51186"/>
    </source>
</evidence>